<dbReference type="Gramene" id="Pp3c3_18909V3.1">
    <property type="protein sequence ID" value="PAC:32941407.CDS.1"/>
    <property type="gene ID" value="Pp3c3_18909"/>
</dbReference>
<dbReference type="InParanoid" id="A0A2K1KV78"/>
<dbReference type="AlphaFoldDB" id="A0A2K1KV78"/>
<organism evidence="2">
    <name type="scientific">Physcomitrium patens</name>
    <name type="common">Spreading-leaved earth moss</name>
    <name type="synonym">Physcomitrella patens</name>
    <dbReference type="NCBI Taxonomy" id="3218"/>
    <lineage>
        <taxon>Eukaryota</taxon>
        <taxon>Viridiplantae</taxon>
        <taxon>Streptophyta</taxon>
        <taxon>Embryophyta</taxon>
        <taxon>Bryophyta</taxon>
        <taxon>Bryophytina</taxon>
        <taxon>Bryopsida</taxon>
        <taxon>Funariidae</taxon>
        <taxon>Funariales</taxon>
        <taxon>Funariaceae</taxon>
        <taxon>Physcomitrium</taxon>
    </lineage>
</organism>
<dbReference type="EnsemblPlants" id="Pp3c3_18909V3.1">
    <property type="protein sequence ID" value="PAC:32941407.CDS.1"/>
    <property type="gene ID" value="Pp3c3_18909"/>
</dbReference>
<reference evidence="2 4" key="2">
    <citation type="journal article" date="2018" name="Plant J.">
        <title>The Physcomitrella patens chromosome-scale assembly reveals moss genome structure and evolution.</title>
        <authorList>
            <person name="Lang D."/>
            <person name="Ullrich K.K."/>
            <person name="Murat F."/>
            <person name="Fuchs J."/>
            <person name="Jenkins J."/>
            <person name="Haas F.B."/>
            <person name="Piednoel M."/>
            <person name="Gundlach H."/>
            <person name="Van Bel M."/>
            <person name="Meyberg R."/>
            <person name="Vives C."/>
            <person name="Morata J."/>
            <person name="Symeonidi A."/>
            <person name="Hiss M."/>
            <person name="Muchero W."/>
            <person name="Kamisugi Y."/>
            <person name="Saleh O."/>
            <person name="Blanc G."/>
            <person name="Decker E.L."/>
            <person name="van Gessel N."/>
            <person name="Grimwood J."/>
            <person name="Hayes R.D."/>
            <person name="Graham S.W."/>
            <person name="Gunter L.E."/>
            <person name="McDaniel S.F."/>
            <person name="Hoernstein S.N.W."/>
            <person name="Larsson A."/>
            <person name="Li F.W."/>
            <person name="Perroud P.F."/>
            <person name="Phillips J."/>
            <person name="Ranjan P."/>
            <person name="Rokshar D.S."/>
            <person name="Rothfels C.J."/>
            <person name="Schneider L."/>
            <person name="Shu S."/>
            <person name="Stevenson D.W."/>
            <person name="Thummler F."/>
            <person name="Tillich M."/>
            <person name="Villarreal Aguilar J.C."/>
            <person name="Widiez T."/>
            <person name="Wong G.K."/>
            <person name="Wymore A."/>
            <person name="Zhang Y."/>
            <person name="Zimmer A.D."/>
            <person name="Quatrano R.S."/>
            <person name="Mayer K.F.X."/>
            <person name="Goodstein D."/>
            <person name="Casacuberta J.M."/>
            <person name="Vandepoele K."/>
            <person name="Reski R."/>
            <person name="Cuming A.C."/>
            <person name="Tuskan G.A."/>
            <person name="Maumus F."/>
            <person name="Salse J."/>
            <person name="Schmutz J."/>
            <person name="Rensing S.A."/>
        </authorList>
    </citation>
    <scope>NUCLEOTIDE SEQUENCE [LARGE SCALE GENOMIC DNA]</scope>
    <source>
        <strain evidence="3 4">cv. Gransden 2004</strain>
    </source>
</reference>
<proteinExistence type="predicted"/>
<accession>A0A2K1KV78</accession>
<feature type="compositionally biased region" description="Basic and acidic residues" evidence="1">
    <location>
        <begin position="75"/>
        <end position="85"/>
    </location>
</feature>
<dbReference type="PROSITE" id="PS51257">
    <property type="entry name" value="PROKAR_LIPOPROTEIN"/>
    <property type="match status" value="1"/>
</dbReference>
<evidence type="ECO:0000313" key="4">
    <source>
        <dbReference type="Proteomes" id="UP000006727"/>
    </source>
</evidence>
<feature type="region of interest" description="Disordered" evidence="1">
    <location>
        <begin position="1"/>
        <end position="85"/>
    </location>
</feature>
<name>A0A2K1KV78_PHYPA</name>
<reference evidence="3" key="3">
    <citation type="submission" date="2020-12" db="UniProtKB">
        <authorList>
            <consortium name="EnsemblPlants"/>
        </authorList>
    </citation>
    <scope>IDENTIFICATION</scope>
</reference>
<evidence type="ECO:0000256" key="1">
    <source>
        <dbReference type="SAM" id="MobiDB-lite"/>
    </source>
</evidence>
<reference evidence="2 4" key="1">
    <citation type="journal article" date="2008" name="Science">
        <title>The Physcomitrella genome reveals evolutionary insights into the conquest of land by plants.</title>
        <authorList>
            <person name="Rensing S."/>
            <person name="Lang D."/>
            <person name="Zimmer A."/>
            <person name="Terry A."/>
            <person name="Salamov A."/>
            <person name="Shapiro H."/>
            <person name="Nishiyama T."/>
            <person name="Perroud P.-F."/>
            <person name="Lindquist E."/>
            <person name="Kamisugi Y."/>
            <person name="Tanahashi T."/>
            <person name="Sakakibara K."/>
            <person name="Fujita T."/>
            <person name="Oishi K."/>
            <person name="Shin-I T."/>
            <person name="Kuroki Y."/>
            <person name="Toyoda A."/>
            <person name="Suzuki Y."/>
            <person name="Hashimoto A."/>
            <person name="Yamaguchi K."/>
            <person name="Sugano A."/>
            <person name="Kohara Y."/>
            <person name="Fujiyama A."/>
            <person name="Anterola A."/>
            <person name="Aoki S."/>
            <person name="Ashton N."/>
            <person name="Barbazuk W.B."/>
            <person name="Barker E."/>
            <person name="Bennetzen J."/>
            <person name="Bezanilla M."/>
            <person name="Blankenship R."/>
            <person name="Cho S.H."/>
            <person name="Dutcher S."/>
            <person name="Estelle M."/>
            <person name="Fawcett J.A."/>
            <person name="Gundlach H."/>
            <person name="Hanada K."/>
            <person name="Heyl A."/>
            <person name="Hicks K.A."/>
            <person name="Hugh J."/>
            <person name="Lohr M."/>
            <person name="Mayer K."/>
            <person name="Melkozernov A."/>
            <person name="Murata T."/>
            <person name="Nelson D."/>
            <person name="Pils B."/>
            <person name="Prigge M."/>
            <person name="Reiss B."/>
            <person name="Renner T."/>
            <person name="Rombauts S."/>
            <person name="Rushton P."/>
            <person name="Sanderfoot A."/>
            <person name="Schween G."/>
            <person name="Shiu S.-H."/>
            <person name="Stueber K."/>
            <person name="Theodoulou F.L."/>
            <person name="Tu H."/>
            <person name="Van de Peer Y."/>
            <person name="Verrier P.J."/>
            <person name="Waters E."/>
            <person name="Wood A."/>
            <person name="Yang L."/>
            <person name="Cove D."/>
            <person name="Cuming A."/>
            <person name="Hasebe M."/>
            <person name="Lucas S."/>
            <person name="Mishler D.B."/>
            <person name="Reski R."/>
            <person name="Grigoriev I."/>
            <person name="Quatrano R.S."/>
            <person name="Boore J.L."/>
        </authorList>
    </citation>
    <scope>NUCLEOTIDE SEQUENCE [LARGE SCALE GENOMIC DNA]</scope>
    <source>
        <strain evidence="3 4">cv. Gransden 2004</strain>
    </source>
</reference>
<dbReference type="Proteomes" id="UP000006727">
    <property type="component" value="Chromosome 3"/>
</dbReference>
<feature type="compositionally biased region" description="Polar residues" evidence="1">
    <location>
        <begin position="14"/>
        <end position="30"/>
    </location>
</feature>
<feature type="compositionally biased region" description="Basic and acidic residues" evidence="1">
    <location>
        <begin position="37"/>
        <end position="50"/>
    </location>
</feature>
<evidence type="ECO:0000313" key="3">
    <source>
        <dbReference type="EnsemblPlants" id="PAC:32941407.CDS.1"/>
    </source>
</evidence>
<evidence type="ECO:0000313" key="2">
    <source>
        <dbReference type="EMBL" id="PNR57650.1"/>
    </source>
</evidence>
<dbReference type="EMBL" id="ABEU02000003">
    <property type="protein sequence ID" value="PNR57650.1"/>
    <property type="molecule type" value="Genomic_DNA"/>
</dbReference>
<keyword evidence="4" id="KW-1185">Reference proteome</keyword>
<sequence>MAKKKGRRRGRGGDTTTNSSGKGSLPSAPTTLAGCAAKEDHCRPTSEDSFQHTPPPGEGRRRRRRIVHSLPNSHAADDRNLLPCL</sequence>
<gene>
    <name evidence="2" type="ORF">PHYPA_004644</name>
</gene>
<feature type="compositionally biased region" description="Basic residues" evidence="1">
    <location>
        <begin position="1"/>
        <end position="10"/>
    </location>
</feature>
<protein>
    <submittedName>
        <fullName evidence="2 3">Uncharacterized protein</fullName>
    </submittedName>
</protein>